<sequence length="294" mass="29263">MDSDADARQPSSGPQRRARTGRASLNVPASSSSGGDALGGSPSTPAKGPHSSSNATAGSSARGSPYARPTPSPNGAAAKESLPASASTPSLFTSLVRGALGTIGWGSSPSKKESDSKKNTHVPSKDTESVTNDAFASIGRSPAQTPTAASRAVPASSRLTTSRSLSQLGPGPRNTSASFAPSPLRGSSTAQGQVQAHAPPPSAWPGSSQPVGAARRSRSRGPSRDASPALTNVSAYIAVRRNPSIGASTSGRGGGGLYGQQQRPVSMISLSGTGGVHPTALSEFGGISTSSPRQ</sequence>
<proteinExistence type="predicted"/>
<feature type="compositionally biased region" description="Polar residues" evidence="1">
    <location>
        <begin position="50"/>
        <end position="62"/>
    </location>
</feature>
<dbReference type="Proteomes" id="UP001176521">
    <property type="component" value="Unassembled WGS sequence"/>
</dbReference>
<comment type="caution">
    <text evidence="2">The sequence shown here is derived from an EMBL/GenBank/DDBJ whole genome shotgun (WGS) entry which is preliminary data.</text>
</comment>
<dbReference type="EMBL" id="JAPDMQ010000857">
    <property type="protein sequence ID" value="KAK0520040.1"/>
    <property type="molecule type" value="Genomic_DNA"/>
</dbReference>
<feature type="non-terminal residue" evidence="2">
    <location>
        <position position="294"/>
    </location>
</feature>
<gene>
    <name evidence="2" type="ORF">OC842_007234</name>
</gene>
<protein>
    <submittedName>
        <fullName evidence="2">Uncharacterized protein</fullName>
    </submittedName>
</protein>
<evidence type="ECO:0000313" key="3">
    <source>
        <dbReference type="Proteomes" id="UP001176521"/>
    </source>
</evidence>
<dbReference type="AlphaFoldDB" id="A0AAN6JHB6"/>
<feature type="region of interest" description="Disordered" evidence="1">
    <location>
        <begin position="101"/>
        <end position="232"/>
    </location>
</feature>
<keyword evidence="3" id="KW-1185">Reference proteome</keyword>
<feature type="compositionally biased region" description="Polar residues" evidence="1">
    <location>
        <begin position="173"/>
        <end position="194"/>
    </location>
</feature>
<feature type="compositionally biased region" description="Low complexity" evidence="1">
    <location>
        <begin position="156"/>
        <end position="166"/>
    </location>
</feature>
<evidence type="ECO:0000313" key="2">
    <source>
        <dbReference type="EMBL" id="KAK0520040.1"/>
    </source>
</evidence>
<feature type="region of interest" description="Disordered" evidence="1">
    <location>
        <begin position="1"/>
        <end position="87"/>
    </location>
</feature>
<organism evidence="2 3">
    <name type="scientific">Tilletia horrida</name>
    <dbReference type="NCBI Taxonomy" id="155126"/>
    <lineage>
        <taxon>Eukaryota</taxon>
        <taxon>Fungi</taxon>
        <taxon>Dikarya</taxon>
        <taxon>Basidiomycota</taxon>
        <taxon>Ustilaginomycotina</taxon>
        <taxon>Exobasidiomycetes</taxon>
        <taxon>Tilletiales</taxon>
        <taxon>Tilletiaceae</taxon>
        <taxon>Tilletia</taxon>
    </lineage>
</organism>
<reference evidence="2" key="1">
    <citation type="journal article" date="2023" name="PhytoFront">
        <title>Draft Genome Resources of Seven Strains of Tilletia horrida, Causal Agent of Kernel Smut of Rice.</title>
        <authorList>
            <person name="Khanal S."/>
            <person name="Antony Babu S."/>
            <person name="Zhou X.G."/>
        </authorList>
    </citation>
    <scope>NUCLEOTIDE SEQUENCE</scope>
    <source>
        <strain evidence="2">TX3</strain>
    </source>
</reference>
<feature type="compositionally biased region" description="Low complexity" evidence="1">
    <location>
        <begin position="28"/>
        <end position="43"/>
    </location>
</feature>
<feature type="compositionally biased region" description="Basic and acidic residues" evidence="1">
    <location>
        <begin position="110"/>
        <end position="128"/>
    </location>
</feature>
<name>A0AAN6JHB6_9BASI</name>
<evidence type="ECO:0000256" key="1">
    <source>
        <dbReference type="SAM" id="MobiDB-lite"/>
    </source>
</evidence>
<accession>A0AAN6JHB6</accession>